<protein>
    <submittedName>
        <fullName evidence="2">NurA domain-containing protein</fullName>
    </submittedName>
</protein>
<dbReference type="InterPro" id="IPR018977">
    <property type="entry name" value="NurA_domain"/>
</dbReference>
<reference evidence="2 3" key="1">
    <citation type="journal article" date="2014" name="PLoS ONE">
        <title>Genome Sequence of Candidatus Nitrososphaera evergladensis from Group I.1b Enriched from Everglades Soil Reveals Novel Genomic Features of the Ammonia-Oxidizing Archaea.</title>
        <authorList>
            <person name="Zhalnina K.V."/>
            <person name="Dias R."/>
            <person name="Leonard M.T."/>
            <person name="Dorr de Quadros P."/>
            <person name="Camargo F.A."/>
            <person name="Drew J.C."/>
            <person name="Farmerie W.G."/>
            <person name="Daroub S.H."/>
            <person name="Triplett E.W."/>
        </authorList>
    </citation>
    <scope>NUCLEOTIDE SEQUENCE [LARGE SCALE GENOMIC DNA]</scope>
    <source>
        <strain evidence="2 3">SR1</strain>
    </source>
</reference>
<dbReference type="Proteomes" id="UP000028194">
    <property type="component" value="Chromosome"/>
</dbReference>
<accession>A0A075MPL8</accession>
<dbReference type="SMART" id="SM00933">
    <property type="entry name" value="NurA"/>
    <property type="match status" value="1"/>
</dbReference>
<dbReference type="KEGG" id="nev:NTE_00687"/>
<dbReference type="Pfam" id="PF09376">
    <property type="entry name" value="NurA"/>
    <property type="match status" value="1"/>
</dbReference>
<dbReference type="eggNOG" id="arCOG00367">
    <property type="taxonomic scope" value="Archaea"/>
</dbReference>
<keyword evidence="3" id="KW-1185">Reference proteome</keyword>
<evidence type="ECO:0000259" key="1">
    <source>
        <dbReference type="SMART" id="SM00933"/>
    </source>
</evidence>
<proteinExistence type="predicted"/>
<name>A0A075MPL8_9ARCH</name>
<evidence type="ECO:0000313" key="3">
    <source>
        <dbReference type="Proteomes" id="UP000028194"/>
    </source>
</evidence>
<evidence type="ECO:0000313" key="2">
    <source>
        <dbReference type="EMBL" id="AIF82767.1"/>
    </source>
</evidence>
<organism evidence="2 3">
    <name type="scientific">Candidatus Nitrososphaera evergladensis SR1</name>
    <dbReference type="NCBI Taxonomy" id="1459636"/>
    <lineage>
        <taxon>Archaea</taxon>
        <taxon>Nitrososphaerota</taxon>
        <taxon>Nitrososphaeria</taxon>
        <taxon>Nitrososphaerales</taxon>
        <taxon>Nitrososphaeraceae</taxon>
        <taxon>Nitrososphaera</taxon>
    </lineage>
</organism>
<gene>
    <name evidence="2" type="ORF">NTE_00687</name>
</gene>
<dbReference type="STRING" id="1459636.NTE_00687"/>
<dbReference type="EMBL" id="CP007174">
    <property type="protein sequence ID" value="AIF82767.1"/>
    <property type="molecule type" value="Genomic_DNA"/>
</dbReference>
<sequence>MLTLAVAVVFNELILDAIKNREAKLARLKDANHNHIIAEAKSRWVAHDAKPQVCMSAGVDSSWNKRALQGFDLYAIAAVAVTSTNEIIAKEWDNDIGGSIRAEQLESRAMEMESLVAQKAHASGMVKIVCVDGSLISRLLKSTPSVAVETVRKYGDAIFISKTSESRSQFGALGSRAGDIYYYRQATMQAGFSVPAQVQSRGGSVYEIYMRLRAGMPVLRVELIKGSSSSFASASEQEIRNMMDLLRYHSVSGYPYCLKLAHKNCKISNDDIDRLASIYGLQNEPGARDALNE</sequence>
<dbReference type="HOGENOM" id="CLU_999719_0_0_2"/>
<feature type="domain" description="NurA" evidence="1">
    <location>
        <begin position="54"/>
        <end position="267"/>
    </location>
</feature>
<dbReference type="AlphaFoldDB" id="A0A075MPL8"/>